<name>A0A1D9P7Z5_9FLAO</name>
<dbReference type="AlphaFoldDB" id="A0A1D9P7Z5"/>
<dbReference type="KEGG" id="fcm:BIW12_04200"/>
<reference evidence="1 2" key="1">
    <citation type="submission" date="2016-10" db="EMBL/GenBank/DDBJ databases">
        <title>Complete Genome Sequence of Flavobacterium sp. PK15.</title>
        <authorList>
            <person name="Ekwe A."/>
            <person name="Kim S.B."/>
        </authorList>
    </citation>
    <scope>NUCLEOTIDE SEQUENCE [LARGE SCALE GENOMIC DNA]</scope>
    <source>
        <strain evidence="1 2">PK15</strain>
    </source>
</reference>
<sequence>MSTKRMITRALELIRNIRSTNIEKKENRVELTNARFGINLDPNFKDQKKVANSLTFMMYSKENETLFI</sequence>
<dbReference type="Proteomes" id="UP000178198">
    <property type="component" value="Chromosome"/>
</dbReference>
<accession>A0A1D9P7Z5</accession>
<dbReference type="EMBL" id="CP017774">
    <property type="protein sequence ID" value="AOZ98701.1"/>
    <property type="molecule type" value="Genomic_DNA"/>
</dbReference>
<evidence type="ECO:0000313" key="2">
    <source>
        <dbReference type="Proteomes" id="UP000178198"/>
    </source>
</evidence>
<keyword evidence="2" id="KW-1185">Reference proteome</keyword>
<gene>
    <name evidence="1" type="ORF">BIW12_04200</name>
</gene>
<protein>
    <submittedName>
        <fullName evidence="1">Uncharacterized protein</fullName>
    </submittedName>
</protein>
<evidence type="ECO:0000313" key="1">
    <source>
        <dbReference type="EMBL" id="AOZ98701.1"/>
    </source>
</evidence>
<organism evidence="1 2">
    <name type="scientific">Flavobacterium commune</name>
    <dbReference type="NCBI Taxonomy" id="1306519"/>
    <lineage>
        <taxon>Bacteria</taxon>
        <taxon>Pseudomonadati</taxon>
        <taxon>Bacteroidota</taxon>
        <taxon>Flavobacteriia</taxon>
        <taxon>Flavobacteriales</taxon>
        <taxon>Flavobacteriaceae</taxon>
        <taxon>Flavobacterium</taxon>
    </lineage>
</organism>
<proteinExistence type="predicted"/>